<dbReference type="OrthoDB" id="10252171at2759"/>
<dbReference type="Proteomes" id="UP000663866">
    <property type="component" value="Unassembled WGS sequence"/>
</dbReference>
<dbReference type="AlphaFoldDB" id="A0A820X6C1"/>
<sequence>DYQLYCDLRKLEDSCAHERWLTLPEDDDKWEKYAKESGLLNKC</sequence>
<evidence type="ECO:0000313" key="1">
    <source>
        <dbReference type="EMBL" id="CAF1678099.1"/>
    </source>
</evidence>
<dbReference type="Proteomes" id="UP000663834">
    <property type="component" value="Unassembled WGS sequence"/>
</dbReference>
<accession>A0A820X6C1</accession>
<keyword evidence="3" id="KW-1185">Reference proteome</keyword>
<proteinExistence type="predicted"/>
<evidence type="ECO:0000313" key="3">
    <source>
        <dbReference type="Proteomes" id="UP000663866"/>
    </source>
</evidence>
<evidence type="ECO:0000313" key="2">
    <source>
        <dbReference type="EMBL" id="CAF4527854.1"/>
    </source>
</evidence>
<comment type="caution">
    <text evidence="2">The sequence shown here is derived from an EMBL/GenBank/DDBJ whole genome shotgun (WGS) entry which is preliminary data.</text>
</comment>
<organism evidence="2 3">
    <name type="scientific">Rotaria magnacalcarata</name>
    <dbReference type="NCBI Taxonomy" id="392030"/>
    <lineage>
        <taxon>Eukaryota</taxon>
        <taxon>Metazoa</taxon>
        <taxon>Spiralia</taxon>
        <taxon>Gnathifera</taxon>
        <taxon>Rotifera</taxon>
        <taxon>Eurotatoria</taxon>
        <taxon>Bdelloidea</taxon>
        <taxon>Philodinida</taxon>
        <taxon>Philodinidae</taxon>
        <taxon>Rotaria</taxon>
    </lineage>
</organism>
<protein>
    <submittedName>
        <fullName evidence="2">Uncharacterized protein</fullName>
    </submittedName>
</protein>
<dbReference type="EMBL" id="CAJOBG010057369">
    <property type="protein sequence ID" value="CAF4527854.1"/>
    <property type="molecule type" value="Genomic_DNA"/>
</dbReference>
<dbReference type="EMBL" id="CAJNOW010020223">
    <property type="protein sequence ID" value="CAF1678099.1"/>
    <property type="molecule type" value="Genomic_DNA"/>
</dbReference>
<gene>
    <name evidence="1" type="ORF">KQP761_LOCUS35879</name>
    <name evidence="2" type="ORF">OVN521_LOCUS42174</name>
</gene>
<name>A0A820X6C1_9BILA</name>
<feature type="non-terminal residue" evidence="2">
    <location>
        <position position="1"/>
    </location>
</feature>
<reference evidence="2" key="1">
    <citation type="submission" date="2021-02" db="EMBL/GenBank/DDBJ databases">
        <authorList>
            <person name="Nowell W R."/>
        </authorList>
    </citation>
    <scope>NUCLEOTIDE SEQUENCE</scope>
</reference>